<dbReference type="Proteomes" id="UP000244248">
    <property type="component" value="Unassembled WGS sequence"/>
</dbReference>
<name>A0A2T5MHX5_9GAMM</name>
<dbReference type="EMBL" id="QANS01000002">
    <property type="protein sequence ID" value="PTU32187.1"/>
    <property type="molecule type" value="Genomic_DNA"/>
</dbReference>
<dbReference type="OrthoDB" id="7062407at2"/>
<comment type="caution">
    <text evidence="1">The sequence shown here is derived from an EMBL/GenBank/DDBJ whole genome shotgun (WGS) entry which is preliminary data.</text>
</comment>
<protein>
    <recommendedName>
        <fullName evidence="3">DUF2505 domain-containing protein</fullName>
    </recommendedName>
</protein>
<keyword evidence="2" id="KW-1185">Reference proteome</keyword>
<reference evidence="1 2" key="1">
    <citation type="submission" date="2018-04" db="EMBL/GenBank/DDBJ databases">
        <title>Novel species isolated from glacier.</title>
        <authorList>
            <person name="Liu Q."/>
            <person name="Xin Y.-H."/>
        </authorList>
    </citation>
    <scope>NUCLEOTIDE SEQUENCE [LARGE SCALE GENOMIC DNA]</scope>
    <source>
        <strain evidence="1 2">GT1R17</strain>
    </source>
</reference>
<dbReference type="InterPro" id="IPR019639">
    <property type="entry name" value="DUF2505"/>
</dbReference>
<evidence type="ECO:0008006" key="3">
    <source>
        <dbReference type="Google" id="ProtNLM"/>
    </source>
</evidence>
<evidence type="ECO:0000313" key="2">
    <source>
        <dbReference type="Proteomes" id="UP000244248"/>
    </source>
</evidence>
<gene>
    <name evidence="1" type="ORF">CJD38_05870</name>
</gene>
<dbReference type="RefSeq" id="WP_107939378.1">
    <property type="nucleotide sequence ID" value="NZ_QANS01000002.1"/>
</dbReference>
<dbReference type="AlphaFoldDB" id="A0A2T5MHX5"/>
<accession>A0A2T5MHX5</accession>
<dbReference type="Pfam" id="PF10698">
    <property type="entry name" value="DUF2505"/>
    <property type="match status" value="1"/>
</dbReference>
<sequence>MATKFEDRHVLNKPADTVIKMYSDQAFFERKYKALEGWDIEVLSCQKTAKQFSITCKYSMKSSNPDIPAFAQKIMGTTVNITQTDVWDIAKKTGRLEVEIKGTPVKITADMALKDEGKGAVNVLKWNISCSIPLIGGKIEALIVKDINSKSANDVAASNKILADY</sequence>
<organism evidence="1 2">
    <name type="scientific">Stenotrophobium rhamnosiphilum</name>
    <dbReference type="NCBI Taxonomy" id="2029166"/>
    <lineage>
        <taxon>Bacteria</taxon>
        <taxon>Pseudomonadati</taxon>
        <taxon>Pseudomonadota</taxon>
        <taxon>Gammaproteobacteria</taxon>
        <taxon>Nevskiales</taxon>
        <taxon>Nevskiaceae</taxon>
        <taxon>Stenotrophobium</taxon>
    </lineage>
</organism>
<evidence type="ECO:0000313" key="1">
    <source>
        <dbReference type="EMBL" id="PTU32187.1"/>
    </source>
</evidence>
<proteinExistence type="predicted"/>